<organism evidence="2 3">
    <name type="scientific">Trichoderma citrinoviride</name>
    <dbReference type="NCBI Taxonomy" id="58853"/>
    <lineage>
        <taxon>Eukaryota</taxon>
        <taxon>Fungi</taxon>
        <taxon>Dikarya</taxon>
        <taxon>Ascomycota</taxon>
        <taxon>Pezizomycotina</taxon>
        <taxon>Sordariomycetes</taxon>
        <taxon>Hypocreomycetidae</taxon>
        <taxon>Hypocreales</taxon>
        <taxon>Hypocreaceae</taxon>
        <taxon>Trichoderma</taxon>
    </lineage>
</organism>
<dbReference type="RefSeq" id="XP_024748843.1">
    <property type="nucleotide sequence ID" value="XM_024893448.1"/>
</dbReference>
<evidence type="ECO:0000256" key="1">
    <source>
        <dbReference type="SAM" id="MobiDB-lite"/>
    </source>
</evidence>
<evidence type="ECO:0000313" key="3">
    <source>
        <dbReference type="Proteomes" id="UP000241546"/>
    </source>
</evidence>
<proteinExistence type="predicted"/>
<keyword evidence="3" id="KW-1185">Reference proteome</keyword>
<dbReference type="GeneID" id="36601566"/>
<evidence type="ECO:0000313" key="2">
    <source>
        <dbReference type="EMBL" id="PTB65523.1"/>
    </source>
</evidence>
<feature type="compositionally biased region" description="Basic and acidic residues" evidence="1">
    <location>
        <begin position="138"/>
        <end position="176"/>
    </location>
</feature>
<feature type="region of interest" description="Disordered" evidence="1">
    <location>
        <begin position="63"/>
        <end position="193"/>
    </location>
</feature>
<sequence>MASSSSSSPSKIADSVRLLETYTRDCERTKRECEEIEVAMEEAWTRLSARDVLWYELPVAGDRKDEQAEIEQDHTHPSWTRRHQRGVSPILSQRQSLSKGVQVVSRTSPMKKTSAGDDDDDDEEPDLYTTSRKRPTARKNEFDRAFDDSDEEPRAVADELEVEHAAADGSEKEPGRGDNNLVRDPYVDENGLT</sequence>
<gene>
    <name evidence="2" type="ORF">BBK36DRAFT_1141481</name>
</gene>
<dbReference type="AlphaFoldDB" id="A0A2T4B868"/>
<feature type="compositionally biased region" description="Basic and acidic residues" evidence="1">
    <location>
        <begin position="63"/>
        <end position="76"/>
    </location>
</feature>
<feature type="compositionally biased region" description="Acidic residues" evidence="1">
    <location>
        <begin position="116"/>
        <end position="126"/>
    </location>
</feature>
<name>A0A2T4B868_9HYPO</name>
<protein>
    <submittedName>
        <fullName evidence="2">Uncharacterized protein</fullName>
    </submittedName>
</protein>
<dbReference type="EMBL" id="KZ680214">
    <property type="protein sequence ID" value="PTB65523.1"/>
    <property type="molecule type" value="Genomic_DNA"/>
</dbReference>
<accession>A0A2T4B868</accession>
<dbReference type="Proteomes" id="UP000241546">
    <property type="component" value="Unassembled WGS sequence"/>
</dbReference>
<feature type="compositionally biased region" description="Polar residues" evidence="1">
    <location>
        <begin position="90"/>
        <end position="111"/>
    </location>
</feature>
<reference evidence="3" key="1">
    <citation type="submission" date="2016-07" db="EMBL/GenBank/DDBJ databases">
        <title>Multiple horizontal gene transfer events from other fungi enriched the ability of initially mycotrophic Trichoderma (Ascomycota) to feed on dead plant biomass.</title>
        <authorList>
            <consortium name="DOE Joint Genome Institute"/>
            <person name="Atanasova L."/>
            <person name="Chenthamara K."/>
            <person name="Zhang J."/>
            <person name="Grujic M."/>
            <person name="Henrissat B."/>
            <person name="Kuo A."/>
            <person name="Aerts A."/>
            <person name="Salamov A."/>
            <person name="Lipzen A."/>
            <person name="Labutti K."/>
            <person name="Barry K."/>
            <person name="Miao Y."/>
            <person name="Rahimi M.J."/>
            <person name="Shen Q."/>
            <person name="Grigoriev I.V."/>
            <person name="Kubicek C.P."/>
            <person name="Druzhinina I.S."/>
        </authorList>
    </citation>
    <scope>NUCLEOTIDE SEQUENCE [LARGE SCALE GENOMIC DNA]</scope>
    <source>
        <strain evidence="3">TUCIM 6016</strain>
    </source>
</reference>